<name>A0A7S7SKV5_PALFE</name>
<protein>
    <submittedName>
        <fullName evidence="6">PLP-dependent transferase</fullName>
    </submittedName>
</protein>
<comment type="similarity">
    <text evidence="2 5">Belongs to the trans-sulfuration enzymes family.</text>
</comment>
<evidence type="ECO:0000313" key="6">
    <source>
        <dbReference type="EMBL" id="QOY88118.1"/>
    </source>
</evidence>
<evidence type="ECO:0000256" key="3">
    <source>
        <dbReference type="ARBA" id="ARBA00022898"/>
    </source>
</evidence>
<dbReference type="Proteomes" id="UP000593892">
    <property type="component" value="Chromosome"/>
</dbReference>
<dbReference type="PROSITE" id="PS00868">
    <property type="entry name" value="CYS_MET_METAB_PP"/>
    <property type="match status" value="1"/>
</dbReference>
<accession>A0A7S7SKV5</accession>
<organism evidence="6 7">
    <name type="scientific">Paludibaculum fermentans</name>
    <dbReference type="NCBI Taxonomy" id="1473598"/>
    <lineage>
        <taxon>Bacteria</taxon>
        <taxon>Pseudomonadati</taxon>
        <taxon>Acidobacteriota</taxon>
        <taxon>Terriglobia</taxon>
        <taxon>Bryobacterales</taxon>
        <taxon>Bryobacteraceae</taxon>
        <taxon>Paludibaculum</taxon>
    </lineage>
</organism>
<dbReference type="InterPro" id="IPR015424">
    <property type="entry name" value="PyrdxlP-dep_Trfase"/>
</dbReference>
<dbReference type="InterPro" id="IPR015422">
    <property type="entry name" value="PyrdxlP-dep_Trfase_small"/>
</dbReference>
<evidence type="ECO:0000313" key="7">
    <source>
        <dbReference type="Proteomes" id="UP000593892"/>
    </source>
</evidence>
<dbReference type="PANTHER" id="PTHR11808:SF75">
    <property type="entry name" value="CYSTATHIONINE GAMMA-SYNTHASE"/>
    <property type="match status" value="1"/>
</dbReference>
<dbReference type="PIRSF" id="PIRSF001434">
    <property type="entry name" value="CGS"/>
    <property type="match status" value="1"/>
</dbReference>
<keyword evidence="6" id="KW-0808">Transferase</keyword>
<dbReference type="RefSeq" id="WP_194449781.1">
    <property type="nucleotide sequence ID" value="NZ_CP063849.1"/>
</dbReference>
<dbReference type="EMBL" id="CP063849">
    <property type="protein sequence ID" value="QOY88118.1"/>
    <property type="molecule type" value="Genomic_DNA"/>
</dbReference>
<dbReference type="GO" id="GO:0005737">
    <property type="term" value="C:cytoplasm"/>
    <property type="evidence" value="ECO:0007669"/>
    <property type="project" value="TreeGrafter"/>
</dbReference>
<dbReference type="KEGG" id="pfer:IRI77_36185"/>
<dbReference type="InterPro" id="IPR000277">
    <property type="entry name" value="Cys/Met-Metab_PyrdxlP-dep_enz"/>
</dbReference>
<feature type="modified residue" description="N6-(pyridoxal phosphate)lysine" evidence="4">
    <location>
        <position position="195"/>
    </location>
</feature>
<dbReference type="GO" id="GO:0030170">
    <property type="term" value="F:pyridoxal phosphate binding"/>
    <property type="evidence" value="ECO:0007669"/>
    <property type="project" value="InterPro"/>
</dbReference>
<sequence>MNFKTIAIHAGHDPKNHLGAAMPPIYQTSTFGFRDVGQPGPYDYSRSGNPTRAALEECLAALEGGRRGFAFATGMAAETTALMLFSSGDRILVQNDLYGGTYRLFETVFRKQGITAEYVDLRDLDALRAALATPAAAIWIETPTNPLMNLTDLAAVAGLARAHGAITICDNTFLSPYFQRPLDLGIDVVMHSTTKYLNGHSDVVGGALIAKREDLCDRIGVLQNALGTCAGPQDCYLVLRGIKTLGVRMEEHNRNALAIAHWLQAHPAVSEVLHPGLESHPQHSLALKQMTGFGGTFSFRVKGGEAQLYKLLRGVKVFLLAESLGGVESLIDHPATMTHASIPPEVRQRMGIGDDLIRLSVGLEHVDDLIADLDAALAQ</sequence>
<keyword evidence="3 4" id="KW-0663">Pyridoxal phosphate</keyword>
<proteinExistence type="inferred from homology"/>
<dbReference type="SUPFAM" id="SSF53383">
    <property type="entry name" value="PLP-dependent transferases"/>
    <property type="match status" value="1"/>
</dbReference>
<dbReference type="InterPro" id="IPR054542">
    <property type="entry name" value="Cys_met_metab_PP"/>
</dbReference>
<dbReference type="GO" id="GO:0019343">
    <property type="term" value="P:cysteine biosynthetic process via cystathionine"/>
    <property type="evidence" value="ECO:0007669"/>
    <property type="project" value="TreeGrafter"/>
</dbReference>
<dbReference type="Gene3D" id="3.40.640.10">
    <property type="entry name" value="Type I PLP-dependent aspartate aminotransferase-like (Major domain)"/>
    <property type="match status" value="1"/>
</dbReference>
<gene>
    <name evidence="6" type="ORF">IRI77_36185</name>
</gene>
<dbReference type="AlphaFoldDB" id="A0A7S7SKV5"/>
<dbReference type="GO" id="GO:0019346">
    <property type="term" value="P:transsulfuration"/>
    <property type="evidence" value="ECO:0007669"/>
    <property type="project" value="InterPro"/>
</dbReference>
<dbReference type="InterPro" id="IPR015421">
    <property type="entry name" value="PyrdxlP-dep_Trfase_major"/>
</dbReference>
<dbReference type="GO" id="GO:0004123">
    <property type="term" value="F:cystathionine gamma-lyase activity"/>
    <property type="evidence" value="ECO:0007669"/>
    <property type="project" value="TreeGrafter"/>
</dbReference>
<dbReference type="FunFam" id="3.40.640.10:FF:000009">
    <property type="entry name" value="Cystathionine gamma-synthase homolog"/>
    <property type="match status" value="1"/>
</dbReference>
<keyword evidence="7" id="KW-1185">Reference proteome</keyword>
<dbReference type="CDD" id="cd00614">
    <property type="entry name" value="CGS_like"/>
    <property type="match status" value="1"/>
</dbReference>
<comment type="cofactor">
    <cofactor evidence="1 5">
        <name>pyridoxal 5'-phosphate</name>
        <dbReference type="ChEBI" id="CHEBI:597326"/>
    </cofactor>
</comment>
<reference evidence="6 7" key="1">
    <citation type="submission" date="2020-10" db="EMBL/GenBank/DDBJ databases">
        <title>Complete genome sequence of Paludibaculum fermentans P105T, a facultatively anaerobic acidobacterium capable of dissimilatory Fe(III) reduction.</title>
        <authorList>
            <person name="Dedysh S.N."/>
            <person name="Beletsky A.V."/>
            <person name="Kulichevskaya I.S."/>
            <person name="Mardanov A.V."/>
            <person name="Ravin N.V."/>
        </authorList>
    </citation>
    <scope>NUCLEOTIDE SEQUENCE [LARGE SCALE GENOMIC DNA]</scope>
    <source>
        <strain evidence="6 7">P105</strain>
    </source>
</reference>
<dbReference type="Pfam" id="PF01053">
    <property type="entry name" value="Cys_Met_Meta_PP"/>
    <property type="match status" value="1"/>
</dbReference>
<evidence type="ECO:0000256" key="1">
    <source>
        <dbReference type="ARBA" id="ARBA00001933"/>
    </source>
</evidence>
<dbReference type="Gene3D" id="3.90.1150.10">
    <property type="entry name" value="Aspartate Aminotransferase, domain 1"/>
    <property type="match status" value="1"/>
</dbReference>
<dbReference type="GO" id="GO:0003962">
    <property type="term" value="F:cystathionine gamma-synthase activity"/>
    <property type="evidence" value="ECO:0007669"/>
    <property type="project" value="TreeGrafter"/>
</dbReference>
<evidence type="ECO:0000256" key="2">
    <source>
        <dbReference type="ARBA" id="ARBA00009077"/>
    </source>
</evidence>
<dbReference type="FunFam" id="3.90.1150.10:FF:000008">
    <property type="entry name" value="Cystathionine gamma-synthase"/>
    <property type="match status" value="1"/>
</dbReference>
<evidence type="ECO:0000256" key="4">
    <source>
        <dbReference type="PIRSR" id="PIRSR001434-2"/>
    </source>
</evidence>
<evidence type="ECO:0000256" key="5">
    <source>
        <dbReference type="RuleBase" id="RU362118"/>
    </source>
</evidence>
<dbReference type="PANTHER" id="PTHR11808">
    <property type="entry name" value="TRANS-SULFURATION ENZYME FAMILY MEMBER"/>
    <property type="match status" value="1"/>
</dbReference>